<dbReference type="RefSeq" id="WP_092347469.1">
    <property type="nucleotide sequence ID" value="NZ_FNQN01000005.1"/>
</dbReference>
<dbReference type="PANTHER" id="PTHR43489:SF7">
    <property type="entry name" value="3-DEHYDRO-D-GULOSIDE 4-EPIMERASE-RELATED"/>
    <property type="match status" value="1"/>
</dbReference>
<evidence type="ECO:0000256" key="1">
    <source>
        <dbReference type="ARBA" id="ARBA00023235"/>
    </source>
</evidence>
<reference evidence="3 4" key="1">
    <citation type="submission" date="2016-10" db="EMBL/GenBank/DDBJ databases">
        <authorList>
            <person name="de Groot N.N."/>
        </authorList>
    </citation>
    <scope>NUCLEOTIDE SEQUENCE [LARGE SCALE GENOMIC DNA]</scope>
    <source>
        <strain evidence="3 4">DSM 7343</strain>
    </source>
</reference>
<keyword evidence="4" id="KW-1185">Reference proteome</keyword>
<gene>
    <name evidence="3" type="ORF">SAMN05660420_01952</name>
</gene>
<dbReference type="PANTHER" id="PTHR43489">
    <property type="entry name" value="ISOMERASE"/>
    <property type="match status" value="1"/>
</dbReference>
<keyword evidence="1 3" id="KW-0413">Isomerase</keyword>
<protein>
    <submittedName>
        <fullName evidence="3">Sugar phosphate isomerase/epimerase</fullName>
    </submittedName>
</protein>
<dbReference type="STRING" id="37625.SAMN05660420_01952"/>
<accession>A0A1H4ARE6</accession>
<evidence type="ECO:0000259" key="2">
    <source>
        <dbReference type="Pfam" id="PF01261"/>
    </source>
</evidence>
<dbReference type="AlphaFoldDB" id="A0A1H4ARE6"/>
<dbReference type="Pfam" id="PF01261">
    <property type="entry name" value="AP_endonuc_2"/>
    <property type="match status" value="1"/>
</dbReference>
<name>A0A1H4ARE6_9BACT</name>
<feature type="domain" description="Xylose isomerase-like TIM barrel" evidence="2">
    <location>
        <begin position="53"/>
        <end position="240"/>
    </location>
</feature>
<evidence type="ECO:0000313" key="3">
    <source>
        <dbReference type="EMBL" id="SEA38503.1"/>
    </source>
</evidence>
<proteinExistence type="predicted"/>
<dbReference type="Proteomes" id="UP000199409">
    <property type="component" value="Unassembled WGS sequence"/>
</dbReference>
<dbReference type="InterPro" id="IPR013022">
    <property type="entry name" value="Xyl_isomerase-like_TIM-brl"/>
</dbReference>
<dbReference type="GO" id="GO:0016853">
    <property type="term" value="F:isomerase activity"/>
    <property type="evidence" value="ECO:0007669"/>
    <property type="project" value="UniProtKB-KW"/>
</dbReference>
<sequence length="262" mass="29055">MMASSLYVYTPAHLLPARLPFLLNRRLQPEVACQEVALEMLDFVQLGGCADQLLESGLSTTLHAPFSAFNPGSSKRKIRNHSLQMAAQSLLLAEKLHARRIVFHPGLAYGSDAKKVASWFENSLTFWPEFIQRAAEINCTLCIENIYATSPDILIRLLVELDSPHIGHVFDVGHWNIFGTGSLCGWLAETAPYLKHMHLHDNNGGKDEHLAVGQGTVPFSDLFGWLKTAQSPPTITLENHSLPEVEQSLVTLQGHFPEILKA</sequence>
<dbReference type="InterPro" id="IPR050417">
    <property type="entry name" value="Sugar_Epim/Isomerase"/>
</dbReference>
<dbReference type="InterPro" id="IPR036237">
    <property type="entry name" value="Xyl_isomerase-like_sf"/>
</dbReference>
<dbReference type="EMBL" id="FNQN01000005">
    <property type="protein sequence ID" value="SEA38503.1"/>
    <property type="molecule type" value="Genomic_DNA"/>
</dbReference>
<dbReference type="SUPFAM" id="SSF51658">
    <property type="entry name" value="Xylose isomerase-like"/>
    <property type="match status" value="1"/>
</dbReference>
<dbReference type="OrthoDB" id="9801960at2"/>
<dbReference type="Gene3D" id="3.20.20.150">
    <property type="entry name" value="Divalent-metal-dependent TIM barrel enzymes"/>
    <property type="match status" value="1"/>
</dbReference>
<organism evidence="3 4">
    <name type="scientific">Desulfuromusa kysingii</name>
    <dbReference type="NCBI Taxonomy" id="37625"/>
    <lineage>
        <taxon>Bacteria</taxon>
        <taxon>Pseudomonadati</taxon>
        <taxon>Thermodesulfobacteriota</taxon>
        <taxon>Desulfuromonadia</taxon>
        <taxon>Desulfuromonadales</taxon>
        <taxon>Geopsychrobacteraceae</taxon>
        <taxon>Desulfuromusa</taxon>
    </lineage>
</organism>
<evidence type="ECO:0000313" key="4">
    <source>
        <dbReference type="Proteomes" id="UP000199409"/>
    </source>
</evidence>